<dbReference type="CDD" id="cd18238">
    <property type="entry name" value="BTB_POZ_KLHL8"/>
    <property type="match status" value="1"/>
</dbReference>
<evidence type="ECO:0000256" key="2">
    <source>
        <dbReference type="ARBA" id="ARBA00022737"/>
    </source>
</evidence>
<evidence type="ECO:0000259" key="4">
    <source>
        <dbReference type="PROSITE" id="PS50097"/>
    </source>
</evidence>
<feature type="domain" description="BTB" evidence="4">
    <location>
        <begin position="459"/>
        <end position="526"/>
    </location>
</feature>
<dbReference type="PANTHER" id="PTHR24412:SF480">
    <property type="entry name" value="KELCH-LIKE PROTEIN 8"/>
    <property type="match status" value="1"/>
</dbReference>
<reference evidence="6" key="2">
    <citation type="submission" date="2025-08" db="UniProtKB">
        <authorList>
            <consortium name="RefSeq"/>
        </authorList>
    </citation>
    <scope>IDENTIFICATION</scope>
    <source>
        <strain evidence="6">S238N-H82</strain>
        <tissue evidence="6">Testes</tissue>
    </source>
</reference>
<dbReference type="Gene3D" id="1.25.40.420">
    <property type="match status" value="1"/>
</dbReference>
<keyword evidence="2" id="KW-0677">Repeat</keyword>
<dbReference type="Gene3D" id="3.30.710.10">
    <property type="entry name" value="Potassium Channel Kv1.1, Chain A"/>
    <property type="match status" value="1"/>
</dbReference>
<protein>
    <submittedName>
        <fullName evidence="6">Kelch-like protein 8</fullName>
    </submittedName>
</protein>
<dbReference type="InterPro" id="IPR015915">
    <property type="entry name" value="Kelch-typ_b-propeller"/>
</dbReference>
<dbReference type="Pfam" id="PF00651">
    <property type="entry name" value="BTB"/>
    <property type="match status" value="1"/>
</dbReference>
<sequence>MALALYVAAVVRCDNQDQGEGIEHRYEYTERLLQGVSSKGPQGKEQSTEDNEKTTPAKLAEKFQVLDEEWAADGNTDSGLVGYAQLMVEGIVDDNSMFETEAMKSIGDVYLKRGTETLNTRDLTRATALYNKALARCHNVQGTVAIVHRLLHTAKIRQEINTIKTKRSARMQRQQDMRGRKDHFSPFSAAPSSDVIGDGMRFSYHSYIQTADRDLGNGDLDAAEQNIAAALKLVHDPSKPYNAREADCLCRMGDVYVERGKRTGEAMAIPSLNDFLSEDPEKDWFFDSVTPRGFAFDGFMPWASKTPIGRDETRTKPSISLIQTPENVWKIIDELRKAQRINAEEARNLTVLISISAELRLRSYISNGGQKDKVSPLTDVETQLDKLEDEILLYKDDVFDGMEERIFSGIRKKKQTRSRVRGQQMSKMVEVETSTFEARSLFKDSFKILRQLYEEEELCDTMLKVGEKAIHCHRVVLAACSPYFFSMFTSGMGECYQDTVTIKDIDSYALEQIVRFAYTSKVVMTTENVQSLLYAACLLQVEVLAKACCDFMKAHLHPANCLGIRMFAEQHNRMELMKCADKHSCDNFLDVIQHDEFLQVTAGHLTAMICSSDLNIDSEEQVYEAVMKWVKHDMATRKQHVSDIFRHVRFPMLQPSYLMSAVEREEMLRQDHSCRDLIDEAKNYHLSKASKVPGLKYSIRTQPRKSCAGVLFSVGGRGASGDPFKSIEAYDLRNDRWFQIPEMSTRRRHVGVTSTLSKLYAMGGHDGSDHLNTVEMYDPHINKWTILSPMATKRRGIAVASLGGPIYAVGGLDDSACFHTVERYDIESDTWNFVAPMNTPRGGVGVAPLQGYLYAIGGNDGVASLNSCERYDPHLNKWVEICSMIKRRAGAGLAVLNGFLYAVGGFDDNAPLDSVERFDPTKNEWEMVGSMSCCRGGVGVSALGGKVYAVGGHDGGSYLNSVEAYDPILDKWAEVSSIGICRAGAGVATCDCTVTRLKDIGQISVVSCV</sequence>
<evidence type="ECO:0000256" key="3">
    <source>
        <dbReference type="SAM" id="MobiDB-lite"/>
    </source>
</evidence>
<dbReference type="PROSITE" id="PS50097">
    <property type="entry name" value="BTB"/>
    <property type="match status" value="1"/>
</dbReference>
<dbReference type="Pfam" id="PF01344">
    <property type="entry name" value="Kelch_1"/>
    <property type="match status" value="6"/>
</dbReference>
<dbReference type="Gene3D" id="2.120.10.80">
    <property type="entry name" value="Kelch-type beta propeller"/>
    <property type="match status" value="2"/>
</dbReference>
<dbReference type="InterPro" id="IPR011333">
    <property type="entry name" value="SKP1/BTB/POZ_sf"/>
</dbReference>
<dbReference type="Proteomes" id="UP000001554">
    <property type="component" value="Chromosome 7"/>
</dbReference>
<dbReference type="SMART" id="SM00875">
    <property type="entry name" value="BACK"/>
    <property type="match status" value="1"/>
</dbReference>
<dbReference type="RefSeq" id="XP_035681444.1">
    <property type="nucleotide sequence ID" value="XM_035825551.1"/>
</dbReference>
<keyword evidence="1" id="KW-0880">Kelch repeat</keyword>
<feature type="region of interest" description="Disordered" evidence="3">
    <location>
        <begin position="35"/>
        <end position="56"/>
    </location>
</feature>
<dbReference type="GO" id="GO:0043161">
    <property type="term" value="P:proteasome-mediated ubiquitin-dependent protein catabolic process"/>
    <property type="evidence" value="ECO:0000318"/>
    <property type="project" value="GO_Central"/>
</dbReference>
<gene>
    <name evidence="6" type="primary">LOC118419206</name>
</gene>
<dbReference type="Pfam" id="PF07707">
    <property type="entry name" value="BACK"/>
    <property type="match status" value="1"/>
</dbReference>
<dbReference type="InterPro" id="IPR011705">
    <property type="entry name" value="BACK"/>
</dbReference>
<name>A0A9J7LEL9_BRAFL</name>
<proteinExistence type="predicted"/>
<dbReference type="GO" id="GO:0005737">
    <property type="term" value="C:cytoplasm"/>
    <property type="evidence" value="ECO:0000318"/>
    <property type="project" value="GO_Central"/>
</dbReference>
<dbReference type="SUPFAM" id="SSF54695">
    <property type="entry name" value="POZ domain"/>
    <property type="match status" value="1"/>
</dbReference>
<feature type="compositionally biased region" description="Basic and acidic residues" evidence="3">
    <location>
        <begin position="46"/>
        <end position="56"/>
    </location>
</feature>
<evidence type="ECO:0000313" key="5">
    <source>
        <dbReference type="Proteomes" id="UP000001554"/>
    </source>
</evidence>
<organism evidence="5 6">
    <name type="scientific">Branchiostoma floridae</name>
    <name type="common">Florida lancelet</name>
    <name type="synonym">Amphioxus</name>
    <dbReference type="NCBI Taxonomy" id="7739"/>
    <lineage>
        <taxon>Eukaryota</taxon>
        <taxon>Metazoa</taxon>
        <taxon>Chordata</taxon>
        <taxon>Cephalochordata</taxon>
        <taxon>Leptocardii</taxon>
        <taxon>Amphioxiformes</taxon>
        <taxon>Branchiostomatidae</taxon>
        <taxon>Branchiostoma</taxon>
    </lineage>
</organism>
<dbReference type="FunFam" id="1.25.40.420:FF:000001">
    <property type="entry name" value="Kelch-like family member 12"/>
    <property type="match status" value="1"/>
</dbReference>
<dbReference type="InterPro" id="IPR000210">
    <property type="entry name" value="BTB/POZ_dom"/>
</dbReference>
<dbReference type="AlphaFoldDB" id="A0A9J7LEL9"/>
<dbReference type="InterPro" id="IPR006652">
    <property type="entry name" value="Kelch_1"/>
</dbReference>
<keyword evidence="5" id="KW-1185">Reference proteome</keyword>
<dbReference type="SMART" id="SM00225">
    <property type="entry name" value="BTB"/>
    <property type="match status" value="1"/>
</dbReference>
<dbReference type="GO" id="GO:0031463">
    <property type="term" value="C:Cul3-RING ubiquitin ligase complex"/>
    <property type="evidence" value="ECO:0000318"/>
    <property type="project" value="GO_Central"/>
</dbReference>
<dbReference type="GeneID" id="118419206"/>
<dbReference type="KEGG" id="bfo:118419206"/>
<dbReference type="GO" id="GO:1990756">
    <property type="term" value="F:ubiquitin-like ligase-substrate adaptor activity"/>
    <property type="evidence" value="ECO:0000318"/>
    <property type="project" value="GO_Central"/>
</dbReference>
<dbReference type="OrthoDB" id="45365at2759"/>
<reference evidence="5" key="1">
    <citation type="journal article" date="2020" name="Nat. Ecol. Evol.">
        <title>Deeply conserved synteny resolves early events in vertebrate evolution.</title>
        <authorList>
            <person name="Simakov O."/>
            <person name="Marletaz F."/>
            <person name="Yue J.X."/>
            <person name="O'Connell B."/>
            <person name="Jenkins J."/>
            <person name="Brandt A."/>
            <person name="Calef R."/>
            <person name="Tung C.H."/>
            <person name="Huang T.K."/>
            <person name="Schmutz J."/>
            <person name="Satoh N."/>
            <person name="Yu J.K."/>
            <person name="Putnam N.H."/>
            <person name="Green R.E."/>
            <person name="Rokhsar D.S."/>
        </authorList>
    </citation>
    <scope>NUCLEOTIDE SEQUENCE [LARGE SCALE GENOMIC DNA]</scope>
    <source>
        <strain evidence="5">S238N-H82</strain>
    </source>
</reference>
<dbReference type="SUPFAM" id="SSF117281">
    <property type="entry name" value="Kelch motif"/>
    <property type="match status" value="1"/>
</dbReference>
<evidence type="ECO:0000256" key="1">
    <source>
        <dbReference type="ARBA" id="ARBA00022441"/>
    </source>
</evidence>
<accession>A0A9J7LEL9</accession>
<evidence type="ECO:0000313" key="6">
    <source>
        <dbReference type="RefSeq" id="XP_035681444.1"/>
    </source>
</evidence>
<dbReference type="CDD" id="cd18448">
    <property type="entry name" value="BACK_KLHL8"/>
    <property type="match status" value="1"/>
</dbReference>
<dbReference type="PANTHER" id="PTHR24412">
    <property type="entry name" value="KELCH PROTEIN"/>
    <property type="match status" value="1"/>
</dbReference>
<dbReference type="SMART" id="SM00612">
    <property type="entry name" value="Kelch"/>
    <property type="match status" value="6"/>
</dbReference>